<gene>
    <name evidence="2" type="ordered locus">Cst_c01520</name>
</gene>
<dbReference type="RefSeq" id="WP_015357877.1">
    <property type="nucleotide sequence ID" value="NC_020134.1"/>
</dbReference>
<dbReference type="AlphaFoldDB" id="L7VGU4"/>
<dbReference type="STRING" id="1121335.Cst_c01520"/>
<sequence length="374" mass="44262">MNIGIVTWFHYINYGTVLQAYALQQFLKKEGYNCVIVNYIPQLKTVLEKIKYGKYIKRTKDKIESIKFRSLRPEIKKQLIERKNLFRSFVERNINLTTEIKSNEDLRKLNKSIDCFICGSDQIWNPENLNGIYFLNFVDDGKKKIAYAPSFGVRRIPVFKKRKIQKWINRYDKLSVREEVGVNILKSLTSKKAEVVLDPTLLLSEHDWEKIMVSPNINDDYILCYFLGDRKEYWDAVDSLKDQTSYKVVVIPVKFNSFLKNYDMRISVGPEEFIGLIKNAKFIMTDSYHGTLFSIVFKKDFYVFKRFDDKKKDSQNSRIYNVLKMCNLEERIINNDITEKCKTGIHIDNFEDVYEIINDRIEYSKNFLLTALSE</sequence>
<dbReference type="KEGG" id="csd:Clst_0145"/>
<dbReference type="eggNOG" id="COG1143">
    <property type="taxonomic scope" value="Bacteria"/>
</dbReference>
<dbReference type="PATRIC" id="fig|1121335.3.peg.146"/>
<dbReference type="Pfam" id="PF04230">
    <property type="entry name" value="PS_pyruv_trans"/>
    <property type="match status" value="1"/>
</dbReference>
<keyword evidence="2" id="KW-0808">Transferase</keyword>
<proteinExistence type="predicted"/>
<dbReference type="GO" id="GO:0016740">
    <property type="term" value="F:transferase activity"/>
    <property type="evidence" value="ECO:0007669"/>
    <property type="project" value="UniProtKB-KW"/>
</dbReference>
<evidence type="ECO:0000313" key="3">
    <source>
        <dbReference type="Proteomes" id="UP000011220"/>
    </source>
</evidence>
<protein>
    <submittedName>
        <fullName evidence="2">Polysaccharide pyruvyl transferase</fullName>
    </submittedName>
</protein>
<organism evidence="2 3">
    <name type="scientific">Thermoclostridium stercorarium (strain ATCC 35414 / DSM 8532 / NCIMB 11754)</name>
    <name type="common">Clostridium stercorarium</name>
    <dbReference type="NCBI Taxonomy" id="1121335"/>
    <lineage>
        <taxon>Bacteria</taxon>
        <taxon>Bacillati</taxon>
        <taxon>Bacillota</taxon>
        <taxon>Clostridia</taxon>
        <taxon>Eubacteriales</taxon>
        <taxon>Oscillospiraceae</taxon>
        <taxon>Thermoclostridium</taxon>
    </lineage>
</organism>
<feature type="domain" description="Polysaccharide pyruvyl transferase" evidence="1">
    <location>
        <begin position="13"/>
        <end position="304"/>
    </location>
</feature>
<accession>L7VGU4</accession>
<dbReference type="EMBL" id="CP004044">
    <property type="protein sequence ID" value="AGC67180.1"/>
    <property type="molecule type" value="Genomic_DNA"/>
</dbReference>
<evidence type="ECO:0000313" key="2">
    <source>
        <dbReference type="EMBL" id="AGC67180.1"/>
    </source>
</evidence>
<evidence type="ECO:0000259" key="1">
    <source>
        <dbReference type="Pfam" id="PF04230"/>
    </source>
</evidence>
<dbReference type="InterPro" id="IPR007345">
    <property type="entry name" value="Polysacch_pyruvyl_Trfase"/>
</dbReference>
<keyword evidence="3" id="KW-1185">Reference proteome</keyword>
<reference evidence="2 3" key="1">
    <citation type="journal article" date="2013" name="Genome Announc.">
        <title>Complete genome sequence of Clostridium stercorarium subsp. stercorarium strain DSM 8532, a thermophilic degrader of plant cell wall fibers.</title>
        <authorList>
            <person name="Poehlein A."/>
            <person name="Zverlov V.V."/>
            <person name="Daniel R."/>
            <person name="Schwarz W.H."/>
            <person name="Liebl W."/>
        </authorList>
    </citation>
    <scope>NUCLEOTIDE SEQUENCE [LARGE SCALE GENOMIC DNA]</scope>
    <source>
        <strain evidence="3">ATCC 35414 / DSM 8532 / NCIMB 11754</strain>
    </source>
</reference>
<dbReference type="Proteomes" id="UP000011220">
    <property type="component" value="Chromosome"/>
</dbReference>
<name>L7VGU4_THES1</name>
<dbReference type="KEGG" id="css:Cst_c01520"/>